<keyword evidence="4" id="KW-1185">Reference proteome</keyword>
<reference evidence="3 4" key="1">
    <citation type="submission" date="2022-10" db="EMBL/GenBank/DDBJ databases">
        <title>Aestuariibacter sp. AA17 isolated from Montipora capitata coral fragment.</title>
        <authorList>
            <person name="Emsley S.A."/>
            <person name="Pfannmuller K.M."/>
            <person name="Loughran R.M."/>
            <person name="Shlafstein M."/>
            <person name="Papke E."/>
            <person name="Saw J.H."/>
            <person name="Ushijima B."/>
            <person name="Videau P."/>
        </authorList>
    </citation>
    <scope>NUCLEOTIDE SEQUENCE [LARGE SCALE GENOMIC DNA]</scope>
    <source>
        <strain evidence="3 4">AA17</strain>
    </source>
</reference>
<gene>
    <name evidence="3" type="ORF">OE749_12520</name>
</gene>
<evidence type="ECO:0000256" key="1">
    <source>
        <dbReference type="SAM" id="SignalP"/>
    </source>
</evidence>
<accession>A0ABT3AA17</accession>
<evidence type="ECO:0000259" key="2">
    <source>
        <dbReference type="Pfam" id="PF00561"/>
    </source>
</evidence>
<dbReference type="Proteomes" id="UP001652504">
    <property type="component" value="Unassembled WGS sequence"/>
</dbReference>
<dbReference type="EMBL" id="JAOWKX010000006">
    <property type="protein sequence ID" value="MCV2885520.1"/>
    <property type="molecule type" value="Genomic_DNA"/>
</dbReference>
<dbReference type="SUPFAM" id="SSF53474">
    <property type="entry name" value="alpha/beta-Hydrolases"/>
    <property type="match status" value="1"/>
</dbReference>
<proteinExistence type="predicted"/>
<organism evidence="3 4">
    <name type="scientific">Fluctibacter corallii</name>
    <dbReference type="NCBI Taxonomy" id="2984329"/>
    <lineage>
        <taxon>Bacteria</taxon>
        <taxon>Pseudomonadati</taxon>
        <taxon>Pseudomonadota</taxon>
        <taxon>Gammaproteobacteria</taxon>
        <taxon>Alteromonadales</taxon>
        <taxon>Alteromonadaceae</taxon>
        <taxon>Fluctibacter</taxon>
    </lineage>
</organism>
<feature type="signal peptide" evidence="1">
    <location>
        <begin position="1"/>
        <end position="25"/>
    </location>
</feature>
<dbReference type="RefSeq" id="WP_263712807.1">
    <property type="nucleotide sequence ID" value="NZ_JAOWKX010000006.1"/>
</dbReference>
<keyword evidence="1" id="KW-0732">Signal</keyword>
<protein>
    <submittedName>
        <fullName evidence="3">Triacylglycerol lipase</fullName>
    </submittedName>
</protein>
<dbReference type="Gene3D" id="3.40.50.1820">
    <property type="entry name" value="alpha/beta hydrolase"/>
    <property type="match status" value="1"/>
</dbReference>
<dbReference type="Pfam" id="PF00561">
    <property type="entry name" value="Abhydrolase_1"/>
    <property type="match status" value="1"/>
</dbReference>
<dbReference type="InterPro" id="IPR029058">
    <property type="entry name" value="AB_hydrolase_fold"/>
</dbReference>
<sequence length="310" mass="33463">MKLTKTLLLFPLLFSLSLFSLQSQASDYTKTKYPIVLVHGLFGFDSALGVDYFFGVPHALGKDGAKVYTTQVSAANSSEFRGEQLLLQVEHIIDLTGAEKVHLFGHSQGAQTARYVASVRPDLVASVTSIGGVNWGSPVADLVRNKVPDGSFSEAIAEGVFNALATIIDFVSGNAGNPQNSLESLETLTTEGTLAFNAKYPEGVPSQYCGNANMIADNGVYYFSWSGGKAFTNMFDPTDAALTATSLVIGETNDGLVSSCSSRLGYVIKDNYKMNHIDEVNHTFGIHHLFETDPLTVFRQQANRLKNLGL</sequence>
<feature type="chain" id="PRO_5045799601" evidence="1">
    <location>
        <begin position="26"/>
        <end position="310"/>
    </location>
</feature>
<feature type="domain" description="AB hydrolase-1" evidence="2">
    <location>
        <begin position="33"/>
        <end position="257"/>
    </location>
</feature>
<name>A0ABT3AA17_9ALTE</name>
<dbReference type="InterPro" id="IPR000073">
    <property type="entry name" value="AB_hydrolase_1"/>
</dbReference>
<evidence type="ECO:0000313" key="3">
    <source>
        <dbReference type="EMBL" id="MCV2885520.1"/>
    </source>
</evidence>
<comment type="caution">
    <text evidence="3">The sequence shown here is derived from an EMBL/GenBank/DDBJ whole genome shotgun (WGS) entry which is preliminary data.</text>
</comment>
<evidence type="ECO:0000313" key="4">
    <source>
        <dbReference type="Proteomes" id="UP001652504"/>
    </source>
</evidence>